<proteinExistence type="predicted"/>
<evidence type="ECO:0000313" key="2">
    <source>
        <dbReference type="Proteomes" id="UP000837857"/>
    </source>
</evidence>
<gene>
    <name evidence="1" type="ORF">IPOD504_LOCUS4261</name>
</gene>
<name>A0ABN8I279_9NEOP</name>
<dbReference type="EMBL" id="OW152827">
    <property type="protein sequence ID" value="CAH2043352.1"/>
    <property type="molecule type" value="Genomic_DNA"/>
</dbReference>
<reference evidence="1" key="1">
    <citation type="submission" date="2022-03" db="EMBL/GenBank/DDBJ databases">
        <authorList>
            <person name="Martin H S."/>
        </authorList>
    </citation>
    <scope>NUCLEOTIDE SEQUENCE</scope>
</reference>
<feature type="non-terminal residue" evidence="1">
    <location>
        <position position="100"/>
    </location>
</feature>
<protein>
    <submittedName>
        <fullName evidence="1">Uncharacterized protein</fullName>
    </submittedName>
</protein>
<dbReference type="Proteomes" id="UP000837857">
    <property type="component" value="Chromosome 15"/>
</dbReference>
<keyword evidence="2" id="KW-1185">Reference proteome</keyword>
<sequence length="100" mass="11511">MYRPANSYAAGESRPCGRRRRSKVLWPILRAERRPRCTPQMNFDLAAAAEGRKFYVPARELVRRLRCTPRVSLDLAAAAEGRKFYGQFCEPNAARAARRR</sequence>
<evidence type="ECO:0000313" key="1">
    <source>
        <dbReference type="EMBL" id="CAH2043352.1"/>
    </source>
</evidence>
<accession>A0ABN8I279</accession>
<organism evidence="1 2">
    <name type="scientific">Iphiclides podalirius</name>
    <name type="common">scarce swallowtail</name>
    <dbReference type="NCBI Taxonomy" id="110791"/>
    <lineage>
        <taxon>Eukaryota</taxon>
        <taxon>Metazoa</taxon>
        <taxon>Ecdysozoa</taxon>
        <taxon>Arthropoda</taxon>
        <taxon>Hexapoda</taxon>
        <taxon>Insecta</taxon>
        <taxon>Pterygota</taxon>
        <taxon>Neoptera</taxon>
        <taxon>Endopterygota</taxon>
        <taxon>Lepidoptera</taxon>
        <taxon>Glossata</taxon>
        <taxon>Ditrysia</taxon>
        <taxon>Papilionoidea</taxon>
        <taxon>Papilionidae</taxon>
        <taxon>Papilioninae</taxon>
        <taxon>Iphiclides</taxon>
    </lineage>
</organism>